<gene>
    <name evidence="1" type="ORF">QCN29_09760</name>
</gene>
<accession>A0ABT6HL54</accession>
<keyword evidence="2" id="KW-1185">Reference proteome</keyword>
<reference evidence="1 2" key="1">
    <citation type="submission" date="2023-04" db="EMBL/GenBank/DDBJ databases">
        <title>Streptomyces chengmaiensis sp. nov. isolated from the stem of mangrove plant in Hainan.</title>
        <authorList>
            <person name="Huang X."/>
            <person name="Zhou S."/>
            <person name="Chu X."/>
            <person name="Xie Y."/>
            <person name="Lin Y."/>
        </authorList>
    </citation>
    <scope>NUCLEOTIDE SEQUENCE [LARGE SCALE GENOMIC DNA]</scope>
    <source>
        <strain evidence="1 2">HNM0663</strain>
    </source>
</reference>
<sequence length="276" mass="29198">MQQLGRRFLLTDGLRQVSPYVGDELRAEANAGVVILDGFLQAADVDVRQLAGVAVASSAEEVGVDIAVAVLGVREDHAALGAAEVLATPAEQRTLEVVVVHPAPFVGHAARLKDALHPLEQLVVDEVLVPPLVLLAFEPYEPDVVPIPQQVRELADRDLRLRVPAVGPHPEPAVVQLVGEIGQGVVTGGVQLEGQLDERAALRVNDHCPDLAAVAPLDDVEVADWRPPQRAAVLGLLLHLVGDVRAALAGGVLVDDRQHAVEHAPCWGVVNVLLDG</sequence>
<protein>
    <submittedName>
        <fullName evidence="1">Uncharacterized protein</fullName>
    </submittedName>
</protein>
<dbReference type="Proteomes" id="UP001223144">
    <property type="component" value="Unassembled WGS sequence"/>
</dbReference>
<organism evidence="1 2">
    <name type="scientific">Streptomyces chengmaiensis</name>
    <dbReference type="NCBI Taxonomy" id="3040919"/>
    <lineage>
        <taxon>Bacteria</taxon>
        <taxon>Bacillati</taxon>
        <taxon>Actinomycetota</taxon>
        <taxon>Actinomycetes</taxon>
        <taxon>Kitasatosporales</taxon>
        <taxon>Streptomycetaceae</taxon>
        <taxon>Streptomyces</taxon>
    </lineage>
</organism>
<proteinExistence type="predicted"/>
<comment type="caution">
    <text evidence="1">The sequence shown here is derived from an EMBL/GenBank/DDBJ whole genome shotgun (WGS) entry which is preliminary data.</text>
</comment>
<evidence type="ECO:0000313" key="2">
    <source>
        <dbReference type="Proteomes" id="UP001223144"/>
    </source>
</evidence>
<dbReference type="EMBL" id="JARWBG010000008">
    <property type="protein sequence ID" value="MDH2389071.1"/>
    <property type="molecule type" value="Genomic_DNA"/>
</dbReference>
<name>A0ABT6HL54_9ACTN</name>
<evidence type="ECO:0000313" key="1">
    <source>
        <dbReference type="EMBL" id="MDH2389071.1"/>
    </source>
</evidence>